<accession>A0A4R6RYP0</accession>
<reference evidence="2 3" key="1">
    <citation type="submission" date="2019-03" db="EMBL/GenBank/DDBJ databases">
        <title>Genomic Encyclopedia of Type Strains, Phase IV (KMG-IV): sequencing the most valuable type-strain genomes for metagenomic binning, comparative biology and taxonomic classification.</title>
        <authorList>
            <person name="Goeker M."/>
        </authorList>
    </citation>
    <scope>NUCLEOTIDE SEQUENCE [LARGE SCALE GENOMIC DNA]</scope>
    <source>
        <strain evidence="2 3">DSM 45361</strain>
    </source>
</reference>
<comment type="caution">
    <text evidence="2">The sequence shown here is derived from an EMBL/GenBank/DDBJ whole genome shotgun (WGS) entry which is preliminary data.</text>
</comment>
<dbReference type="Gene3D" id="3.30.70.100">
    <property type="match status" value="1"/>
</dbReference>
<dbReference type="AlphaFoldDB" id="A0A4R6RYP0"/>
<dbReference type="SUPFAM" id="SSF54909">
    <property type="entry name" value="Dimeric alpha+beta barrel"/>
    <property type="match status" value="1"/>
</dbReference>
<keyword evidence="3" id="KW-1185">Reference proteome</keyword>
<evidence type="ECO:0000313" key="3">
    <source>
        <dbReference type="Proteomes" id="UP000295444"/>
    </source>
</evidence>
<feature type="domain" description="ABM" evidence="1">
    <location>
        <begin position="6"/>
        <end position="68"/>
    </location>
</feature>
<dbReference type="RefSeq" id="WP_133853613.1">
    <property type="nucleotide sequence ID" value="NZ_SNXZ01000008.1"/>
</dbReference>
<dbReference type="InterPro" id="IPR011008">
    <property type="entry name" value="Dimeric_a/b-barrel"/>
</dbReference>
<protein>
    <submittedName>
        <fullName evidence="2">Quinol monooxygenase YgiN</fullName>
    </submittedName>
</protein>
<dbReference type="InterPro" id="IPR007138">
    <property type="entry name" value="ABM_dom"/>
</dbReference>
<organism evidence="2 3">
    <name type="scientific">Labedaea rhizosphaerae</name>
    <dbReference type="NCBI Taxonomy" id="598644"/>
    <lineage>
        <taxon>Bacteria</taxon>
        <taxon>Bacillati</taxon>
        <taxon>Actinomycetota</taxon>
        <taxon>Actinomycetes</taxon>
        <taxon>Pseudonocardiales</taxon>
        <taxon>Pseudonocardiaceae</taxon>
        <taxon>Labedaea</taxon>
    </lineage>
</organism>
<proteinExistence type="predicted"/>
<dbReference type="OrthoDB" id="255603at2"/>
<dbReference type="EMBL" id="SNXZ01000008">
    <property type="protein sequence ID" value="TDP92063.1"/>
    <property type="molecule type" value="Genomic_DNA"/>
</dbReference>
<evidence type="ECO:0000313" key="2">
    <source>
        <dbReference type="EMBL" id="TDP92063.1"/>
    </source>
</evidence>
<dbReference type="Proteomes" id="UP000295444">
    <property type="component" value="Unassembled WGS sequence"/>
</dbReference>
<dbReference type="Pfam" id="PF03992">
    <property type="entry name" value="ABM"/>
    <property type="match status" value="1"/>
</dbReference>
<gene>
    <name evidence="2" type="ORF">EV186_108276</name>
</gene>
<keyword evidence="2" id="KW-0560">Oxidoreductase</keyword>
<sequence length="95" mass="10331">MATVELTRFRTHPGRADELVAARQAMLESFRADRAGFVRADLVRLGPDEWLDIVVWESSQAYAASRAKGANTPAIQAFFAPIAELVSAEEGTLAP</sequence>
<name>A0A4R6RYP0_LABRH</name>
<evidence type="ECO:0000259" key="1">
    <source>
        <dbReference type="Pfam" id="PF03992"/>
    </source>
</evidence>
<dbReference type="GO" id="GO:0004497">
    <property type="term" value="F:monooxygenase activity"/>
    <property type="evidence" value="ECO:0007669"/>
    <property type="project" value="UniProtKB-KW"/>
</dbReference>
<keyword evidence="2" id="KW-0503">Monooxygenase</keyword>